<comment type="caution">
    <text evidence="3">The sequence shown here is derived from an EMBL/GenBank/DDBJ whole genome shotgun (WGS) entry which is preliminary data.</text>
</comment>
<gene>
    <name evidence="3" type="ORF">PhCBS80983_g00449</name>
</gene>
<dbReference type="AlphaFoldDB" id="A0A507EFY6"/>
<keyword evidence="1" id="KW-0812">Transmembrane</keyword>
<keyword evidence="2" id="KW-0732">Signal</keyword>
<keyword evidence="1" id="KW-1133">Transmembrane helix</keyword>
<feature type="transmembrane region" description="Helical" evidence="1">
    <location>
        <begin position="211"/>
        <end position="233"/>
    </location>
</feature>
<sequence>MRFTTAALTAFVACLPLSLAQATTAAGCAVSDIVCLSSTAQYTVLANVVSNNANSTDPGASPAAYNATVSVSCVYGSFGSGMGTGDGLVGQQVLVTGFGNPRNACPGRIGAEAPTNFTGIFFIYVANRVGQGQQPVYTVFNPCGGPIVNSPANLLNLQSVLDKNPTNRLLKGNCIFPTPAPAPAVSGAGPTATAAPTNTPLALDPANSAMVISHASILSVVAAGLVGVLTVVFA</sequence>
<evidence type="ECO:0000256" key="2">
    <source>
        <dbReference type="SAM" id="SignalP"/>
    </source>
</evidence>
<accession>A0A507EFY6</accession>
<name>A0A507EFY6_9FUNG</name>
<feature type="signal peptide" evidence="2">
    <location>
        <begin position="1"/>
        <end position="20"/>
    </location>
</feature>
<proteinExistence type="predicted"/>
<keyword evidence="4" id="KW-1185">Reference proteome</keyword>
<keyword evidence="1" id="KW-0472">Membrane</keyword>
<feature type="chain" id="PRO_5021232708" evidence="2">
    <location>
        <begin position="21"/>
        <end position="234"/>
    </location>
</feature>
<evidence type="ECO:0000313" key="4">
    <source>
        <dbReference type="Proteomes" id="UP000318582"/>
    </source>
</evidence>
<reference evidence="3 4" key="1">
    <citation type="journal article" date="2019" name="Sci. Rep.">
        <title>Comparative genomics of chytrid fungi reveal insights into the obligate biotrophic and pathogenic lifestyle of Synchytrium endobioticum.</title>
        <authorList>
            <person name="van de Vossenberg B.T.L.H."/>
            <person name="Warris S."/>
            <person name="Nguyen H.D.T."/>
            <person name="van Gent-Pelzer M.P.E."/>
            <person name="Joly D.L."/>
            <person name="van de Geest H.C."/>
            <person name="Bonants P.J.M."/>
            <person name="Smith D.S."/>
            <person name="Levesque C.A."/>
            <person name="van der Lee T.A.J."/>
        </authorList>
    </citation>
    <scope>NUCLEOTIDE SEQUENCE [LARGE SCALE GENOMIC DNA]</scope>
    <source>
        <strain evidence="3 4">CBS 809.83</strain>
    </source>
</reference>
<evidence type="ECO:0000256" key="1">
    <source>
        <dbReference type="SAM" id="Phobius"/>
    </source>
</evidence>
<protein>
    <submittedName>
        <fullName evidence="3">Uncharacterized protein</fullName>
    </submittedName>
</protein>
<dbReference type="PROSITE" id="PS51257">
    <property type="entry name" value="PROKAR_LIPOPROTEIN"/>
    <property type="match status" value="1"/>
</dbReference>
<evidence type="ECO:0000313" key="3">
    <source>
        <dbReference type="EMBL" id="TPX62335.1"/>
    </source>
</evidence>
<dbReference type="EMBL" id="QEAQ01000003">
    <property type="protein sequence ID" value="TPX62335.1"/>
    <property type="molecule type" value="Genomic_DNA"/>
</dbReference>
<organism evidence="3 4">
    <name type="scientific">Powellomyces hirtus</name>
    <dbReference type="NCBI Taxonomy" id="109895"/>
    <lineage>
        <taxon>Eukaryota</taxon>
        <taxon>Fungi</taxon>
        <taxon>Fungi incertae sedis</taxon>
        <taxon>Chytridiomycota</taxon>
        <taxon>Chytridiomycota incertae sedis</taxon>
        <taxon>Chytridiomycetes</taxon>
        <taxon>Spizellomycetales</taxon>
        <taxon>Powellomycetaceae</taxon>
        <taxon>Powellomyces</taxon>
    </lineage>
</organism>
<dbReference type="Proteomes" id="UP000318582">
    <property type="component" value="Unassembled WGS sequence"/>
</dbReference>